<gene>
    <name evidence="1" type="primary">orf33</name>
</gene>
<keyword evidence="1" id="KW-0934">Plastid</keyword>
<proteinExistence type="predicted"/>
<protein>
    <submittedName>
        <fullName evidence="1">Uncharacterized protein</fullName>
    </submittedName>
</protein>
<dbReference type="RefSeq" id="YP_009397926.1">
    <property type="nucleotide sequence ID" value="NC_035289.1"/>
</dbReference>
<sequence>MRTRKNRLPLIMYNCNIKKNKLKLTMNNLRKNS</sequence>
<organism evidence="1">
    <name type="scientific">Sonderella linearis</name>
    <dbReference type="NCBI Taxonomy" id="110477"/>
    <lineage>
        <taxon>Eukaryota</taxon>
        <taxon>Rhodophyta</taxon>
        <taxon>Florideophyceae</taxon>
        <taxon>Rhodymeniophycidae</taxon>
        <taxon>Ceramiales</taxon>
        <taxon>Rhodomelaceae</taxon>
        <taxon>Sonderella</taxon>
    </lineage>
</organism>
<accession>A0A1Z1MMP0</accession>
<keyword evidence="1" id="KW-0150">Chloroplast</keyword>
<evidence type="ECO:0000313" key="1">
    <source>
        <dbReference type="EMBL" id="ARW67112.1"/>
    </source>
</evidence>
<dbReference type="AlphaFoldDB" id="A0A1Z1MMP0"/>
<geneLocation type="chloroplast" evidence="1"/>
<dbReference type="EMBL" id="MF101445">
    <property type="protein sequence ID" value="ARW67112.1"/>
    <property type="molecule type" value="Genomic_DNA"/>
</dbReference>
<name>A0A1Z1MMP0_9FLOR</name>
<dbReference type="GeneID" id="33360366"/>
<reference evidence="1" key="1">
    <citation type="journal article" date="2017" name="J. Phycol.">
        <title>Analysis of chloroplast genomes and a supermatrix inform reclassification of the Rhodomelaceae (Rhodophyta).</title>
        <authorList>
            <person name="Diaz-Tapia P."/>
            <person name="Maggs C.A."/>
            <person name="West J.A."/>
            <person name="Verbruggen H."/>
        </authorList>
    </citation>
    <scope>NUCLEOTIDE SEQUENCE</scope>
    <source>
        <strain evidence="1">PD1151</strain>
    </source>
</reference>